<name>A0A248TEA1_9BACI</name>
<accession>A0A248TEA1</accession>
<sequence length="361" mass="42633">MQTNTVPTLSISMQPELMEFLEKNIWHDELIPSQLVINNHSFDIGISYRGNHTRKLRKKSYKIDFGTYNEEFLGREIHINAEYCDPSFIRNKLSFDFFKQIGINSPDCRYVLIEINGRSSGIYLQLESVDDYFLQKRQLSYGPIYYATNHQTNFSLLTTKGEPKSSLISGYLRKIGNVEDDSDLEKLIIKVNTIPRNEFGKEIVKYLDVKKYLIWLCGVICTQNYDAFIQNYALYRNGESGLYEMIPWDFDATFGRDWNGGVMKFNRVPIEGFNTLTARLLDVKEFRVQYRILLEEILENYFTVSDFEPRIINLHKLLRPYIALDPYKKDAIDLFDKEQEFILQFILNRNQYLRDHLKDLE</sequence>
<keyword evidence="1" id="KW-0946">Virion</keyword>
<keyword evidence="1" id="KW-0167">Capsid protein</keyword>
<dbReference type="RefSeq" id="WP_095370068.1">
    <property type="nucleotide sequence ID" value="NZ_CP022983.1"/>
</dbReference>
<dbReference type="OrthoDB" id="3235126at2"/>
<dbReference type="EMBL" id="CP022983">
    <property type="protein sequence ID" value="ASV66493.1"/>
    <property type="molecule type" value="Genomic_DNA"/>
</dbReference>
<protein>
    <submittedName>
        <fullName evidence="1">Spore coat protein</fullName>
    </submittedName>
</protein>
<dbReference type="KEGG" id="bko:CKF48_03645"/>
<organism evidence="1 2">
    <name type="scientific">Cytobacillus kochii</name>
    <dbReference type="NCBI Taxonomy" id="859143"/>
    <lineage>
        <taxon>Bacteria</taxon>
        <taxon>Bacillati</taxon>
        <taxon>Bacillota</taxon>
        <taxon>Bacilli</taxon>
        <taxon>Bacillales</taxon>
        <taxon>Bacillaceae</taxon>
        <taxon>Cytobacillus</taxon>
    </lineage>
</organism>
<dbReference type="Proteomes" id="UP000215137">
    <property type="component" value="Chromosome"/>
</dbReference>
<proteinExistence type="predicted"/>
<gene>
    <name evidence="1" type="ORF">CKF48_03645</name>
</gene>
<dbReference type="AlphaFoldDB" id="A0A248TEA1"/>
<evidence type="ECO:0000313" key="2">
    <source>
        <dbReference type="Proteomes" id="UP000215137"/>
    </source>
</evidence>
<dbReference type="Pfam" id="PF08757">
    <property type="entry name" value="CotH"/>
    <property type="match status" value="1"/>
</dbReference>
<keyword evidence="2" id="KW-1185">Reference proteome</keyword>
<dbReference type="InterPro" id="IPR014867">
    <property type="entry name" value="Spore_coat_CotH_CotH2/3/7"/>
</dbReference>
<dbReference type="PANTHER" id="PTHR40050">
    <property type="entry name" value="INNER SPORE COAT PROTEIN H"/>
    <property type="match status" value="1"/>
</dbReference>
<dbReference type="PANTHER" id="PTHR40050:SF1">
    <property type="entry name" value="INNER SPORE COAT PROTEIN H"/>
    <property type="match status" value="1"/>
</dbReference>
<reference evidence="1 2" key="1">
    <citation type="submission" date="2017-08" db="EMBL/GenBank/DDBJ databases">
        <title>Complete Genome Sequence of Bacillus kochii Oregon-R-modENCODE STRAIN BDGP4, isolated from Drosophila melanogaster gut.</title>
        <authorList>
            <person name="Wan K.H."/>
            <person name="Yu C."/>
            <person name="Park S."/>
            <person name="Hammonds A.S."/>
            <person name="Booth B.W."/>
            <person name="Celniker S.E."/>
        </authorList>
    </citation>
    <scope>NUCLEOTIDE SEQUENCE [LARGE SCALE GENOMIC DNA]</scope>
    <source>
        <strain evidence="1 2">BDGP4</strain>
    </source>
</reference>
<evidence type="ECO:0000313" key="1">
    <source>
        <dbReference type="EMBL" id="ASV66493.1"/>
    </source>
</evidence>